<feature type="transmembrane region" description="Helical" evidence="11">
    <location>
        <begin position="222"/>
        <end position="244"/>
    </location>
</feature>
<evidence type="ECO:0000256" key="5">
    <source>
        <dbReference type="ARBA" id="ARBA00022970"/>
    </source>
</evidence>
<comment type="subcellular location">
    <subcellularLocation>
        <location evidence="1">Cell membrane</location>
        <topology evidence="1">Multi-pass membrane protein</topology>
    </subcellularLocation>
</comment>
<dbReference type="SUPFAM" id="SSF48350">
    <property type="entry name" value="GTPase activation domain, GAP"/>
    <property type="match status" value="1"/>
</dbReference>
<dbReference type="InterPro" id="IPR001060">
    <property type="entry name" value="FCH_dom"/>
</dbReference>
<feature type="transmembrane region" description="Helical" evidence="11">
    <location>
        <begin position="478"/>
        <end position="499"/>
    </location>
</feature>
<evidence type="ECO:0000256" key="2">
    <source>
        <dbReference type="ARBA" id="ARBA00022448"/>
    </source>
</evidence>
<dbReference type="SMART" id="SM00324">
    <property type="entry name" value="RhoGAP"/>
    <property type="match status" value="1"/>
</dbReference>
<dbReference type="CDD" id="cd04399">
    <property type="entry name" value="RhoGAP_fRGD2"/>
    <property type="match status" value="1"/>
</dbReference>
<dbReference type="GO" id="GO:0005886">
    <property type="term" value="C:plasma membrane"/>
    <property type="evidence" value="ECO:0007669"/>
    <property type="project" value="UniProtKB-SubCell"/>
</dbReference>
<dbReference type="FunFam" id="1.20.1740.10:FF:000017">
    <property type="entry name" value="Amino acid permease"/>
    <property type="match status" value="1"/>
</dbReference>
<dbReference type="InterPro" id="IPR050524">
    <property type="entry name" value="APC_YAT"/>
</dbReference>
<dbReference type="InterPro" id="IPR008936">
    <property type="entry name" value="Rho_GTPase_activation_prot"/>
</dbReference>
<evidence type="ECO:0000256" key="4">
    <source>
        <dbReference type="ARBA" id="ARBA00022692"/>
    </source>
</evidence>
<feature type="coiled-coil region" evidence="9">
    <location>
        <begin position="737"/>
        <end position="764"/>
    </location>
</feature>
<evidence type="ECO:0000256" key="6">
    <source>
        <dbReference type="ARBA" id="ARBA00022989"/>
    </source>
</evidence>
<feature type="domain" description="Rho-GAP" evidence="13">
    <location>
        <begin position="1085"/>
        <end position="1283"/>
    </location>
</feature>
<dbReference type="PANTHER" id="PTHR43341">
    <property type="entry name" value="AMINO ACID PERMEASE"/>
    <property type="match status" value="1"/>
</dbReference>
<evidence type="ECO:0000256" key="10">
    <source>
        <dbReference type="SAM" id="MobiDB-lite"/>
    </source>
</evidence>
<dbReference type="InterPro" id="IPR031160">
    <property type="entry name" value="F_BAR_dom"/>
</dbReference>
<dbReference type="InterPro" id="IPR004841">
    <property type="entry name" value="AA-permease/SLC12A_dom"/>
</dbReference>
<dbReference type="Pfam" id="PF00610">
    <property type="entry name" value="DEP"/>
    <property type="match status" value="1"/>
</dbReference>
<dbReference type="SMART" id="SM00055">
    <property type="entry name" value="FCH"/>
    <property type="match status" value="1"/>
</dbReference>
<dbReference type="FunFam" id="1.20.1270.60:FF:000073">
    <property type="entry name" value="RhoGAP and Fes/CIP4 domain protein"/>
    <property type="match status" value="1"/>
</dbReference>
<proteinExistence type="predicted"/>
<protein>
    <submittedName>
        <fullName evidence="15">General amino-acid permease GAP1</fullName>
    </submittedName>
</protein>
<feature type="compositionally biased region" description="Basic and acidic residues" evidence="10">
    <location>
        <begin position="1477"/>
        <end position="1502"/>
    </location>
</feature>
<evidence type="ECO:0000259" key="12">
    <source>
        <dbReference type="PROSITE" id="PS50186"/>
    </source>
</evidence>
<feature type="transmembrane region" description="Helical" evidence="11">
    <location>
        <begin position="264"/>
        <end position="284"/>
    </location>
</feature>
<dbReference type="Pfam" id="PF00611">
    <property type="entry name" value="FCH"/>
    <property type="match status" value="1"/>
</dbReference>
<keyword evidence="3" id="KW-1003">Cell membrane</keyword>
<evidence type="ECO:0000256" key="7">
    <source>
        <dbReference type="ARBA" id="ARBA00023136"/>
    </source>
</evidence>
<reference evidence="15 16" key="1">
    <citation type="submission" date="2016-09" db="EMBL/GenBank/DDBJ databases">
        <title>Aspergillus awamori IFM 58123T.</title>
        <authorList>
            <person name="Kusuya Y."/>
            <person name="Shimizu M."/>
            <person name="Takahashi H."/>
            <person name="Yaguchi T."/>
        </authorList>
    </citation>
    <scope>NUCLEOTIDE SEQUENCE [LARGE SCALE GENOMIC DNA]</scope>
    <source>
        <strain evidence="15 16">IFM 58123</strain>
    </source>
</reference>
<evidence type="ECO:0000313" key="16">
    <source>
        <dbReference type="Proteomes" id="UP000286921"/>
    </source>
</evidence>
<feature type="compositionally biased region" description="Polar residues" evidence="10">
    <location>
        <begin position="1463"/>
        <end position="1476"/>
    </location>
</feature>
<keyword evidence="6 11" id="KW-1133">Transmembrane helix</keyword>
<feature type="compositionally biased region" description="Low complexity" evidence="10">
    <location>
        <begin position="1400"/>
        <end position="1419"/>
    </location>
</feature>
<dbReference type="Gene3D" id="1.20.1270.60">
    <property type="entry name" value="Arfaptin homology (AH) domain/BAR domain"/>
    <property type="match status" value="2"/>
</dbReference>
<dbReference type="InterPro" id="IPR004762">
    <property type="entry name" value="Amino_acid_permease_fungi"/>
</dbReference>
<dbReference type="InterPro" id="IPR000198">
    <property type="entry name" value="RhoGAP_dom"/>
</dbReference>
<dbReference type="Gene3D" id="1.20.1740.10">
    <property type="entry name" value="Amino acid/polyamine transporter I"/>
    <property type="match status" value="1"/>
</dbReference>
<dbReference type="PROSITE" id="PS51741">
    <property type="entry name" value="F_BAR"/>
    <property type="match status" value="1"/>
</dbReference>
<feature type="compositionally biased region" description="Low complexity" evidence="10">
    <location>
        <begin position="1426"/>
        <end position="1438"/>
    </location>
</feature>
<comment type="caution">
    <text evidence="15">The sequence shown here is derived from an EMBL/GenBank/DDBJ whole genome shotgun (WGS) entry which is preliminary data.</text>
</comment>
<dbReference type="PROSITE" id="PS50186">
    <property type="entry name" value="DEP"/>
    <property type="match status" value="1"/>
</dbReference>
<feature type="region of interest" description="Disordered" evidence="10">
    <location>
        <begin position="1293"/>
        <end position="1502"/>
    </location>
</feature>
<evidence type="ECO:0000259" key="13">
    <source>
        <dbReference type="PROSITE" id="PS50238"/>
    </source>
</evidence>
<evidence type="ECO:0000256" key="3">
    <source>
        <dbReference type="ARBA" id="ARBA00022475"/>
    </source>
</evidence>
<dbReference type="Pfam" id="PF00324">
    <property type="entry name" value="AA_permease"/>
    <property type="match status" value="1"/>
</dbReference>
<dbReference type="NCBIfam" id="TIGR00913">
    <property type="entry name" value="2A0310"/>
    <property type="match status" value="1"/>
</dbReference>
<dbReference type="SUPFAM" id="SSF46785">
    <property type="entry name" value="Winged helix' DNA-binding domain"/>
    <property type="match status" value="1"/>
</dbReference>
<keyword evidence="7 11" id="KW-0472">Membrane</keyword>
<feature type="compositionally biased region" description="Polar residues" evidence="10">
    <location>
        <begin position="1377"/>
        <end position="1399"/>
    </location>
</feature>
<dbReference type="PROSITE" id="PS00218">
    <property type="entry name" value="AMINO_ACID_PERMEASE_1"/>
    <property type="match status" value="1"/>
</dbReference>
<feature type="transmembrane region" description="Helical" evidence="11">
    <location>
        <begin position="192"/>
        <end position="210"/>
    </location>
</feature>
<keyword evidence="5" id="KW-0029">Amino-acid transport</keyword>
<feature type="compositionally biased region" description="Basic and acidic residues" evidence="10">
    <location>
        <begin position="1309"/>
        <end position="1328"/>
    </location>
</feature>
<feature type="compositionally biased region" description="Low complexity" evidence="10">
    <location>
        <begin position="1446"/>
        <end position="1457"/>
    </location>
</feature>
<dbReference type="Pfam" id="PF00620">
    <property type="entry name" value="RhoGAP"/>
    <property type="match status" value="1"/>
</dbReference>
<dbReference type="Proteomes" id="UP000286921">
    <property type="component" value="Unassembled WGS sequence"/>
</dbReference>
<keyword evidence="2" id="KW-0813">Transport</keyword>
<dbReference type="InterPro" id="IPR000591">
    <property type="entry name" value="DEP_dom"/>
</dbReference>
<evidence type="ECO:0000256" key="11">
    <source>
        <dbReference type="SAM" id="Phobius"/>
    </source>
</evidence>
<feature type="domain" description="F-BAR" evidence="14">
    <location>
        <begin position="626"/>
        <end position="1051"/>
    </location>
</feature>
<feature type="region of interest" description="Disordered" evidence="10">
    <location>
        <begin position="1"/>
        <end position="33"/>
    </location>
</feature>
<dbReference type="InterPro" id="IPR036390">
    <property type="entry name" value="WH_DNA-bd_sf"/>
</dbReference>
<dbReference type="PANTHER" id="PTHR43341:SF1">
    <property type="entry name" value="GENERAL AMINO-ACID PERMEASE GAP1"/>
    <property type="match status" value="1"/>
</dbReference>
<feature type="transmembrane region" description="Helical" evidence="11">
    <location>
        <begin position="346"/>
        <end position="372"/>
    </location>
</feature>
<feature type="transmembrane region" description="Helical" evidence="11">
    <location>
        <begin position="86"/>
        <end position="107"/>
    </location>
</feature>
<feature type="transmembrane region" description="Helical" evidence="11">
    <location>
        <begin position="305"/>
        <end position="326"/>
    </location>
</feature>
<dbReference type="FunFam" id="1.20.1270.60:FF:000050">
    <property type="entry name" value="RhoGAP and Fes/CIP4 domain protein"/>
    <property type="match status" value="1"/>
</dbReference>
<sequence length="1502" mass="165159">MEKDFIEPKSEPSFGDAPPLYGESESTKGSVGQRIWDSFKRDPNARASAHHEPGHDGKTFDIENAAQNTASSPLARKLKGRHLQMIAIGGSIGTGLFVGSGSVLAAGGPASVLIAYALIGCMLYCTVHALGEMAVLFPVAGSFSHYSTRFIDPAWGFAMGWNYLLQWLVTLPTEIVAASLTVDYWDSGVSNAAWVAIFWTVIVCINMFGVKGYGEAEFVFSIVKVTAVVGFIILGIILTCGGGPHGGYIGGRYWHDPGAFHNGFKGLCSVFVNAAFAFAGTELVGLAAAETANPRKSLPTAVKQVFWRITLFYIVSLTLVGLLVPYTDSRLLDGSSSADAKASPFVISIVNAGISGLPSVMNVVIMIAVLSVGNAAVYGSSRTLAALAEQQQAPKFFAYIDRKGRPLPALIVASAFGLLGFLAASDKEGEAFTWMMAISGLSSIFTWGSICLCHIRFRRAWKLQGHSLDELAFKSQPGVIGSWIGLIFNCLVLIAQFWVGFAPSGYADMSASELVSNFFSAYLAAPVVLAFYIPYKLWFKTPFVRAKDMDLQTGRRDLDIQALIEEEKAEQAAWPAWKKLPRVGDERRPFLLRFNLALSLVAHRSKPAPSNLPVDVSLPGSSFNMPGFADSFWTPDYATGLGVLYGKLQQGAVENKQIITIASMRADAEEQYGLKLGDIAPTVDRVTPTGFGKDDGASAYEGVRTEMVEASKNHQKIASNIRELVVSPFRRWCDQHEARIQNSHDDLQARIKEHSKQVDLVKKLRSHYFNKCRVVEDLEEENKLAFQAPETSPKIKPTPKIVLPEEQEEEEPVEIGDRIYPPEDLKRLLTHMLENIKIGEVKVPIIGTYQNTSTGADIVEYTQKHLNGTSITYSERIGQDLVDNGFLRLVGNMGSTFANSSKMRYQWRPKVFQITGVPEKKKPLMRVTSVATSEDGSESPLSSVSEMLAGWNPLNNPYPNETPAEKLRREAREADERYKAAVRKLDMIRCKLEEEVVENLRFMEQCELDRLKAIKAVILDFSGAISNVIPNLQSTVDHMMLYQETIQPLGDLRYLLENYRTGGFVPRVQAYENYYGSVEDQNFGVDLEARARADRKRVPIVVTTLLTYLDNRYPDLEGDEARRAIWLYDVPLAATHHLRSALNNSKADYNEILEKYEIPIIASVLKLYLLELPDSLVSSQVYEIVKTIYSTTAHETTEEGRIKVLQSTLGQLRLNNIATLDAIMTHFTRLIDLTSADETYVSALAQTLSPCILRPRTESSLTMNERHSYRLIRDLFAHKDAIFGELKRQSSALGISGSTNRPRAISTDESNRRAAMEARNRAILDRSRANSPAPPQKHRRDRSSGASETRRFPINVTSPTERRTIARSSLDVPIKTESPTAAEQMTSVNINGPESTTNGALSESPVSAAASASPSSGSASPPPAPESDASVTPTTTPTQDTEKRSSTISRSSVSYTRKPGLGNRSSFPTVASTESGTDSKRSSLAETEPKGVTLEDKPMDDD</sequence>
<evidence type="ECO:0000256" key="1">
    <source>
        <dbReference type="ARBA" id="ARBA00004651"/>
    </source>
</evidence>
<feature type="transmembrane region" description="Helical" evidence="11">
    <location>
        <begin position="161"/>
        <end position="180"/>
    </location>
</feature>
<evidence type="ECO:0000259" key="14">
    <source>
        <dbReference type="PROSITE" id="PS51741"/>
    </source>
</evidence>
<keyword evidence="4 11" id="KW-0812">Transmembrane</keyword>
<feature type="transmembrane region" description="Helical" evidence="11">
    <location>
        <begin position="519"/>
        <end position="539"/>
    </location>
</feature>
<dbReference type="InterPro" id="IPR027267">
    <property type="entry name" value="AH/BAR_dom_sf"/>
</dbReference>
<keyword evidence="8 9" id="KW-0175">Coiled coil</keyword>
<evidence type="ECO:0000256" key="8">
    <source>
        <dbReference type="PROSITE-ProRule" id="PRU01077"/>
    </source>
</evidence>
<feature type="compositionally biased region" description="Basic and acidic residues" evidence="10">
    <location>
        <begin position="1"/>
        <end position="10"/>
    </location>
</feature>
<feature type="transmembrane region" description="Helical" evidence="11">
    <location>
        <begin position="113"/>
        <end position="140"/>
    </location>
</feature>
<dbReference type="EMBL" id="BDHI01000028">
    <property type="protein sequence ID" value="GCB27155.1"/>
    <property type="molecule type" value="Genomic_DNA"/>
</dbReference>
<evidence type="ECO:0000256" key="9">
    <source>
        <dbReference type="SAM" id="Coils"/>
    </source>
</evidence>
<dbReference type="InterPro" id="IPR004840">
    <property type="entry name" value="Amino_acid_permease_CS"/>
</dbReference>
<name>A0A401L6Q5_ASPAW</name>
<gene>
    <name evidence="15" type="ORF">AAWM_10040</name>
</gene>
<dbReference type="SUPFAM" id="SSF103657">
    <property type="entry name" value="BAR/IMD domain-like"/>
    <property type="match status" value="1"/>
</dbReference>
<feature type="transmembrane region" description="Helical" evidence="11">
    <location>
        <begin position="431"/>
        <end position="457"/>
    </location>
</feature>
<dbReference type="PROSITE" id="PS50238">
    <property type="entry name" value="RHOGAP"/>
    <property type="match status" value="1"/>
</dbReference>
<dbReference type="FunFam" id="1.10.555.10:FF:000044">
    <property type="entry name" value="Rho-gtpase-activating protein 8"/>
    <property type="match status" value="1"/>
</dbReference>
<accession>A0A401L6Q5</accession>
<dbReference type="Gene3D" id="1.10.555.10">
    <property type="entry name" value="Rho GTPase activation protein"/>
    <property type="match status" value="1"/>
</dbReference>
<evidence type="ECO:0000313" key="15">
    <source>
        <dbReference type="EMBL" id="GCB27155.1"/>
    </source>
</evidence>
<dbReference type="GO" id="GO:0015171">
    <property type="term" value="F:amino acid transmembrane transporter activity"/>
    <property type="evidence" value="ECO:0007669"/>
    <property type="project" value="TreeGrafter"/>
</dbReference>
<organism evidence="15 16">
    <name type="scientific">Aspergillus awamori</name>
    <name type="common">Black koji mold</name>
    <dbReference type="NCBI Taxonomy" id="105351"/>
    <lineage>
        <taxon>Eukaryota</taxon>
        <taxon>Fungi</taxon>
        <taxon>Dikarya</taxon>
        <taxon>Ascomycota</taxon>
        <taxon>Pezizomycotina</taxon>
        <taxon>Eurotiomycetes</taxon>
        <taxon>Eurotiomycetidae</taxon>
        <taxon>Eurotiales</taxon>
        <taxon>Aspergillaceae</taxon>
        <taxon>Aspergillus</taxon>
    </lineage>
</organism>
<keyword evidence="16" id="KW-1185">Reference proteome</keyword>
<feature type="transmembrane region" description="Helical" evidence="11">
    <location>
        <begin position="407"/>
        <end position="425"/>
    </location>
</feature>
<feature type="domain" description="DEP" evidence="12">
    <location>
        <begin position="848"/>
        <end position="917"/>
    </location>
</feature>
<dbReference type="GO" id="GO:0035556">
    <property type="term" value="P:intracellular signal transduction"/>
    <property type="evidence" value="ECO:0007669"/>
    <property type="project" value="InterPro"/>
</dbReference>
<dbReference type="STRING" id="105351.A0A401L6Q5"/>